<keyword evidence="3" id="KW-1185">Reference proteome</keyword>
<dbReference type="AlphaFoldDB" id="A0A8T8W9U1"/>
<dbReference type="Pfam" id="PF23458">
    <property type="entry name" value="DUF7130"/>
    <property type="match status" value="1"/>
</dbReference>
<dbReference type="SUPFAM" id="SSF57802">
    <property type="entry name" value="Rubredoxin-like"/>
    <property type="match status" value="1"/>
</dbReference>
<name>A0A8T8W9U1_9EURY</name>
<protein>
    <recommendedName>
        <fullName evidence="1">DUF7130 domain-containing protein</fullName>
    </recommendedName>
</protein>
<evidence type="ECO:0000313" key="3">
    <source>
        <dbReference type="Proteomes" id="UP000826254"/>
    </source>
</evidence>
<evidence type="ECO:0000259" key="1">
    <source>
        <dbReference type="Pfam" id="PF23458"/>
    </source>
</evidence>
<accession>A0A8T8W9U1</accession>
<dbReference type="RefSeq" id="WP_222606416.1">
    <property type="nucleotide sequence ID" value="NZ_CP081958.1"/>
</dbReference>
<dbReference type="KEGG" id="hmp:K6T50_09740"/>
<dbReference type="EMBL" id="CP081958">
    <property type="protein sequence ID" value="QZP36596.1"/>
    <property type="molecule type" value="Genomic_DNA"/>
</dbReference>
<gene>
    <name evidence="2" type="ORF">K6T50_09740</name>
</gene>
<organism evidence="2 3">
    <name type="scientific">Halobaculum magnesiiphilum</name>
    <dbReference type="NCBI Taxonomy" id="1017351"/>
    <lineage>
        <taxon>Archaea</taxon>
        <taxon>Methanobacteriati</taxon>
        <taxon>Methanobacteriota</taxon>
        <taxon>Stenosarchaea group</taxon>
        <taxon>Halobacteria</taxon>
        <taxon>Halobacteriales</taxon>
        <taxon>Haloferacaceae</taxon>
        <taxon>Halobaculum</taxon>
    </lineage>
</organism>
<proteinExistence type="predicted"/>
<dbReference type="InterPro" id="IPR055554">
    <property type="entry name" value="DUF7130"/>
</dbReference>
<reference evidence="2 3" key="1">
    <citation type="journal article" date="2021" name="Int. J. Syst. Evol. Microbiol.">
        <title>Halobaculum halophilum sp. nov. and Halobaculum salinum sp. nov., isolated from salt lake and saline soil.</title>
        <authorList>
            <person name="Cui H.L."/>
            <person name="Shi X.W."/>
            <person name="Yin X.M."/>
            <person name="Yang X.Y."/>
            <person name="Hou J."/>
            <person name="Zhu L."/>
        </authorList>
    </citation>
    <scope>NUCLEOTIDE SEQUENCE [LARGE SCALE GENOMIC DNA]</scope>
    <source>
        <strain evidence="2 3">NBRC 109044</strain>
    </source>
</reference>
<dbReference type="Proteomes" id="UP000826254">
    <property type="component" value="Chromosome"/>
</dbReference>
<feature type="domain" description="DUF7130" evidence="1">
    <location>
        <begin position="17"/>
        <end position="102"/>
    </location>
</feature>
<sequence>MATEQQEDEPRVTDISVGQSVYDDDGTELGTVRGIDDAGFYVLSSEDTGRVTLEEAGSAFGESYVMWRCWECGEMGQIEGDLPAQCPDCGAPREDLYYWVED</sequence>
<dbReference type="GeneID" id="67211131"/>
<evidence type="ECO:0000313" key="2">
    <source>
        <dbReference type="EMBL" id="QZP36596.1"/>
    </source>
</evidence>